<feature type="transmembrane region" description="Helical" evidence="7">
    <location>
        <begin position="241"/>
        <end position="261"/>
    </location>
</feature>
<feature type="transmembrane region" description="Helical" evidence="7">
    <location>
        <begin position="196"/>
        <end position="220"/>
    </location>
</feature>
<feature type="transmembrane region" description="Helical" evidence="7">
    <location>
        <begin position="354"/>
        <end position="375"/>
    </location>
</feature>
<gene>
    <name evidence="8" type="ORF">SAMN05660653_01973</name>
</gene>
<organism evidence="8 9">
    <name type="scientific">Desulfonatronum thiosulfatophilum</name>
    <dbReference type="NCBI Taxonomy" id="617002"/>
    <lineage>
        <taxon>Bacteria</taxon>
        <taxon>Pseudomonadati</taxon>
        <taxon>Thermodesulfobacteriota</taxon>
        <taxon>Desulfovibrionia</taxon>
        <taxon>Desulfovibrionales</taxon>
        <taxon>Desulfonatronaceae</taxon>
        <taxon>Desulfonatronum</taxon>
    </lineage>
</organism>
<evidence type="ECO:0000313" key="8">
    <source>
        <dbReference type="EMBL" id="SDB40923.1"/>
    </source>
</evidence>
<accession>A0A1G6D704</accession>
<comment type="similarity">
    <text evidence="2">Belongs to the NrfD family.</text>
</comment>
<sequence>MLEKALQGNKAYWGWITTLLVFIGIGFGFYIYQLQHGLTVTGLSRDVSWGLYIGQLTYMVGIAASAVMLVLPYYLHNYKAYSQLVIFGEFLAVSAVIVCLLFVVVDLGQPQRLMNVVRFPTPNSILFWDMVVLNGYLFLNLVIGWSVLQAMKKGIRPAGWVKFLIYVSIPWAVSIHTVTAFLYAGLPGRYFWFDSLMAASFLASAFAAGPALLLLLLFIVRRVAGLVIPQEAIQTMAKVIAYAWAINLFMLLLKVFSAYYSQYPGKMLTFDYLYGGVGGQLLMPWMWNFVFLAVVALALLIIPATRKNQTTLTIALIMVFVAGWIDKGLALIIGGFVPNPFKTYTEYWPTIPEFFITVGIYAIGLLILTVLYKVALSVQREAAS</sequence>
<feature type="transmembrane region" description="Helical" evidence="7">
    <location>
        <begin position="125"/>
        <end position="148"/>
    </location>
</feature>
<evidence type="ECO:0000256" key="4">
    <source>
        <dbReference type="ARBA" id="ARBA00022692"/>
    </source>
</evidence>
<dbReference type="EMBL" id="FMXO01000010">
    <property type="protein sequence ID" value="SDB40923.1"/>
    <property type="molecule type" value="Genomic_DNA"/>
</dbReference>
<feature type="transmembrane region" description="Helical" evidence="7">
    <location>
        <begin position="160"/>
        <end position="184"/>
    </location>
</feature>
<evidence type="ECO:0000256" key="1">
    <source>
        <dbReference type="ARBA" id="ARBA00004651"/>
    </source>
</evidence>
<name>A0A1G6D704_9BACT</name>
<reference evidence="8 9" key="1">
    <citation type="submission" date="2016-10" db="EMBL/GenBank/DDBJ databases">
        <authorList>
            <person name="de Groot N.N."/>
        </authorList>
    </citation>
    <scope>NUCLEOTIDE SEQUENCE [LARGE SCALE GENOMIC DNA]</scope>
    <source>
        <strain evidence="8 9">ASO4-2</strain>
    </source>
</reference>
<feature type="transmembrane region" description="Helical" evidence="7">
    <location>
        <begin position="281"/>
        <end position="302"/>
    </location>
</feature>
<feature type="transmembrane region" description="Helical" evidence="7">
    <location>
        <begin position="314"/>
        <end position="334"/>
    </location>
</feature>
<keyword evidence="3" id="KW-1003">Cell membrane</keyword>
<dbReference type="Proteomes" id="UP000198771">
    <property type="component" value="Unassembled WGS sequence"/>
</dbReference>
<proteinExistence type="inferred from homology"/>
<dbReference type="PANTHER" id="PTHR43044:SF2">
    <property type="entry name" value="POLYSULPHIDE REDUCTASE NRFD"/>
    <property type="match status" value="1"/>
</dbReference>
<evidence type="ECO:0000256" key="6">
    <source>
        <dbReference type="ARBA" id="ARBA00023136"/>
    </source>
</evidence>
<dbReference type="Pfam" id="PF03916">
    <property type="entry name" value="NrfD"/>
    <property type="match status" value="1"/>
</dbReference>
<dbReference type="NCBIfam" id="NF045798">
    <property type="entry name" value="DsrP"/>
    <property type="match status" value="1"/>
</dbReference>
<keyword evidence="5 7" id="KW-1133">Transmembrane helix</keyword>
<dbReference type="InterPro" id="IPR005614">
    <property type="entry name" value="NrfD-like"/>
</dbReference>
<dbReference type="RefSeq" id="WP_092120786.1">
    <property type="nucleotide sequence ID" value="NZ_FMXO01000010.1"/>
</dbReference>
<dbReference type="GO" id="GO:0005886">
    <property type="term" value="C:plasma membrane"/>
    <property type="evidence" value="ECO:0007669"/>
    <property type="project" value="UniProtKB-SubCell"/>
</dbReference>
<evidence type="ECO:0000256" key="2">
    <source>
        <dbReference type="ARBA" id="ARBA00008929"/>
    </source>
</evidence>
<feature type="transmembrane region" description="Helical" evidence="7">
    <location>
        <begin position="52"/>
        <end position="75"/>
    </location>
</feature>
<evidence type="ECO:0000256" key="3">
    <source>
        <dbReference type="ARBA" id="ARBA00022475"/>
    </source>
</evidence>
<feature type="transmembrane region" description="Helical" evidence="7">
    <location>
        <begin position="84"/>
        <end position="105"/>
    </location>
</feature>
<evidence type="ECO:0000313" key="9">
    <source>
        <dbReference type="Proteomes" id="UP000198771"/>
    </source>
</evidence>
<dbReference type="STRING" id="617002.SAMN05660653_01973"/>
<keyword evidence="9" id="KW-1185">Reference proteome</keyword>
<keyword evidence="6 7" id="KW-0472">Membrane</keyword>
<keyword evidence="4 7" id="KW-0812">Transmembrane</keyword>
<dbReference type="InterPro" id="IPR054823">
    <property type="entry name" value="DsrP-like"/>
</dbReference>
<dbReference type="OrthoDB" id="9768846at2"/>
<evidence type="ECO:0000256" key="7">
    <source>
        <dbReference type="SAM" id="Phobius"/>
    </source>
</evidence>
<dbReference type="PANTHER" id="PTHR43044">
    <property type="match status" value="1"/>
</dbReference>
<dbReference type="Gene3D" id="1.20.1630.10">
    <property type="entry name" value="Formate dehydrogenase/DMSO reductase domain"/>
    <property type="match status" value="1"/>
</dbReference>
<feature type="transmembrane region" description="Helical" evidence="7">
    <location>
        <begin position="12"/>
        <end position="32"/>
    </location>
</feature>
<evidence type="ECO:0000256" key="5">
    <source>
        <dbReference type="ARBA" id="ARBA00022989"/>
    </source>
</evidence>
<protein>
    <submittedName>
        <fullName evidence="8">Putative sulfite reductase-associated electron transfer protein DsrP</fullName>
    </submittedName>
</protein>
<dbReference type="AlphaFoldDB" id="A0A1G6D704"/>
<comment type="subcellular location">
    <subcellularLocation>
        <location evidence="1">Cell membrane</location>
        <topology evidence="1">Multi-pass membrane protein</topology>
    </subcellularLocation>
</comment>